<evidence type="ECO:0000313" key="2">
    <source>
        <dbReference type="Proteomes" id="UP000494330"/>
    </source>
</evidence>
<proteinExistence type="predicted"/>
<reference evidence="1 2" key="1">
    <citation type="submission" date="2019-09" db="EMBL/GenBank/DDBJ databases">
        <authorList>
            <person name="Depoorter E."/>
        </authorList>
    </citation>
    <scope>NUCLEOTIDE SEQUENCE [LARGE SCALE GENOMIC DNA]</scope>
    <source>
        <strain evidence="1">LMG 30113</strain>
    </source>
</reference>
<organism evidence="1 2">
    <name type="scientific">Burkholderia paludis</name>
    <dbReference type="NCBI Taxonomy" id="1506587"/>
    <lineage>
        <taxon>Bacteria</taxon>
        <taxon>Pseudomonadati</taxon>
        <taxon>Pseudomonadota</taxon>
        <taxon>Betaproteobacteria</taxon>
        <taxon>Burkholderiales</taxon>
        <taxon>Burkholderiaceae</taxon>
        <taxon>Burkholderia</taxon>
        <taxon>Burkholderia cepacia complex</taxon>
    </lineage>
</organism>
<accession>A0A6J5E8M7</accession>
<evidence type="ECO:0000313" key="1">
    <source>
        <dbReference type="EMBL" id="VWB40053.1"/>
    </source>
</evidence>
<keyword evidence="2" id="KW-1185">Reference proteome</keyword>
<sequence length="149" mass="16673">MGFSNIPSRCTIAMAARGDDTLTIVCGQPKDYTGTSVTNGVEIISTHLILNVWNGKDAPEYQAFFRRYFKDAMLRSKAEKRIVNEHFFSTKGFTWIEFYPAGTGLSDNDSFRRVTFTDSSPVWHSAMSIDKVINLIGTSLFQQILGSAE</sequence>
<name>A0A6J5E8M7_9BURK</name>
<dbReference type="AlphaFoldDB" id="A0A6J5E8M7"/>
<protein>
    <submittedName>
        <fullName evidence="1">Uncharacterized protein</fullName>
    </submittedName>
</protein>
<dbReference type="EMBL" id="CABVQD010000003">
    <property type="protein sequence ID" value="VWB40053.1"/>
    <property type="molecule type" value="Genomic_DNA"/>
</dbReference>
<dbReference type="Proteomes" id="UP000494330">
    <property type="component" value="Unassembled WGS sequence"/>
</dbReference>
<gene>
    <name evidence="1" type="ORF">BPA30113_01650</name>
</gene>